<dbReference type="STRING" id="644966.Tmar_0506"/>
<dbReference type="InterPro" id="IPR052716">
    <property type="entry name" value="MOSC_domain"/>
</dbReference>
<evidence type="ECO:0000256" key="1">
    <source>
        <dbReference type="SAM" id="MobiDB-lite"/>
    </source>
</evidence>
<dbReference type="OrthoDB" id="9808413at2"/>
<dbReference type="Proteomes" id="UP000008915">
    <property type="component" value="Chromosome"/>
</dbReference>
<keyword evidence="4" id="KW-1185">Reference proteome</keyword>
<dbReference type="PANTHER" id="PTHR36930">
    <property type="entry name" value="METAL-SULFUR CLUSTER BIOSYNTHESIS PROTEINS YUAD-RELATED"/>
    <property type="match status" value="1"/>
</dbReference>
<reference evidence="3 4" key="1">
    <citation type="journal article" date="2010" name="Stand. Genomic Sci.">
        <title>Complete genome sequence of Thermaerobacter marianensis type strain (7p75a).</title>
        <authorList>
            <person name="Han C."/>
            <person name="Gu W."/>
            <person name="Zhang X."/>
            <person name="Lapidus A."/>
            <person name="Nolan M."/>
            <person name="Copeland A."/>
            <person name="Lucas S."/>
            <person name="Del Rio T.G."/>
            <person name="Tice H."/>
            <person name="Cheng J.F."/>
            <person name="Tapia R."/>
            <person name="Goodwin L."/>
            <person name="Pitluck S."/>
            <person name="Pagani I."/>
            <person name="Ivanova N."/>
            <person name="Mavromatis K."/>
            <person name="Mikhailova N."/>
            <person name="Pati A."/>
            <person name="Chen A."/>
            <person name="Palaniappan K."/>
            <person name="Land M."/>
            <person name="Hauser L."/>
            <person name="Chang Y.J."/>
            <person name="Jeffries C.D."/>
            <person name="Schneider S."/>
            <person name="Rohde M."/>
            <person name="Goker M."/>
            <person name="Pukall R."/>
            <person name="Woyke T."/>
            <person name="Bristow J."/>
            <person name="Eisen J.A."/>
            <person name="Markowitz V."/>
            <person name="Hugenholtz P."/>
            <person name="Kyrpides N.C."/>
            <person name="Klenk H.P."/>
            <person name="Detter J.C."/>
        </authorList>
    </citation>
    <scope>NUCLEOTIDE SEQUENCE [LARGE SCALE GENOMIC DNA]</scope>
    <source>
        <strain evidence="4">ATCC 700841 / DSM 12885 / JCM 10246 / 7p75a</strain>
    </source>
</reference>
<gene>
    <name evidence="3" type="ordered locus">Tmar_0506</name>
</gene>
<dbReference type="InterPro" id="IPR011037">
    <property type="entry name" value="Pyrv_Knase-like_insert_dom_sf"/>
</dbReference>
<evidence type="ECO:0000313" key="3">
    <source>
        <dbReference type="EMBL" id="ADU50627.1"/>
    </source>
</evidence>
<dbReference type="EMBL" id="CP002344">
    <property type="protein sequence ID" value="ADU50627.1"/>
    <property type="molecule type" value="Genomic_DNA"/>
</dbReference>
<proteinExistence type="predicted"/>
<dbReference type="InterPro" id="IPR005302">
    <property type="entry name" value="MoCF_Sase_C"/>
</dbReference>
<dbReference type="AlphaFoldDB" id="E6SGZ6"/>
<dbReference type="Gene3D" id="2.40.33.20">
    <property type="entry name" value="PK beta-barrel domain-like"/>
    <property type="match status" value="1"/>
</dbReference>
<organism evidence="3 4">
    <name type="scientific">Thermaerobacter marianensis (strain ATCC 700841 / DSM 12885 / JCM 10246 / 7p75a)</name>
    <dbReference type="NCBI Taxonomy" id="644966"/>
    <lineage>
        <taxon>Bacteria</taxon>
        <taxon>Bacillati</taxon>
        <taxon>Bacillota</taxon>
        <taxon>Clostridia</taxon>
        <taxon>Eubacteriales</taxon>
        <taxon>Clostridiales Family XVII. Incertae Sedis</taxon>
        <taxon>Thermaerobacter</taxon>
    </lineage>
</organism>
<dbReference type="GO" id="GO:0003824">
    <property type="term" value="F:catalytic activity"/>
    <property type="evidence" value="ECO:0007669"/>
    <property type="project" value="InterPro"/>
</dbReference>
<feature type="domain" description="MOSC" evidence="2">
    <location>
        <begin position="23"/>
        <end position="183"/>
    </location>
</feature>
<evidence type="ECO:0000259" key="2">
    <source>
        <dbReference type="PROSITE" id="PS51340"/>
    </source>
</evidence>
<dbReference type="GO" id="GO:0030151">
    <property type="term" value="F:molybdenum ion binding"/>
    <property type="evidence" value="ECO:0007669"/>
    <property type="project" value="InterPro"/>
</dbReference>
<dbReference type="RefSeq" id="WP_013494932.1">
    <property type="nucleotide sequence ID" value="NC_014831.1"/>
</dbReference>
<dbReference type="eggNOG" id="ENOG502ZBJY">
    <property type="taxonomic scope" value="Bacteria"/>
</dbReference>
<protein>
    <submittedName>
        <fullName evidence="3">MOSC domain containing protein</fullName>
    </submittedName>
</protein>
<dbReference type="KEGG" id="tmr:Tmar_0506"/>
<feature type="region of interest" description="Disordered" evidence="1">
    <location>
        <begin position="37"/>
        <end position="60"/>
    </location>
</feature>
<dbReference type="SUPFAM" id="SSF50800">
    <property type="entry name" value="PK beta-barrel domain-like"/>
    <property type="match status" value="1"/>
</dbReference>
<dbReference type="HOGENOM" id="CLU_115757_0_0_9"/>
<accession>E6SGZ6</accession>
<dbReference type="Pfam" id="PF03473">
    <property type="entry name" value="MOSC"/>
    <property type="match status" value="1"/>
</dbReference>
<dbReference type="PROSITE" id="PS51340">
    <property type="entry name" value="MOSC"/>
    <property type="match status" value="1"/>
</dbReference>
<dbReference type="GO" id="GO:0030170">
    <property type="term" value="F:pyridoxal phosphate binding"/>
    <property type="evidence" value="ECO:0007669"/>
    <property type="project" value="InterPro"/>
</dbReference>
<sequence length="187" mass="20355">MPFATTCRVEAVLVATDPDTFVTRRVEAVEVDLGGIPGDRHHGLTRPAGSREPMYPRGTPIRNRRQLSAVSVEECQAIADGLGLDAVLPEWLGANLLLSGLPELTRLPAGARLLFPSGAGLVCEGENRPCRHPGEVLARLHPLHPERAALPVRFVQVARGRRGIVLSVERPGRIARGDAVRIWLPRR</sequence>
<name>E6SGZ6_THEM7</name>
<evidence type="ECO:0000313" key="4">
    <source>
        <dbReference type="Proteomes" id="UP000008915"/>
    </source>
</evidence>
<dbReference type="PANTHER" id="PTHR36930:SF1">
    <property type="entry name" value="MOSC DOMAIN-CONTAINING PROTEIN"/>
    <property type="match status" value="1"/>
</dbReference>
<reference evidence="4" key="2">
    <citation type="journal article" date="2010" name="Stand. Genomic Sci.">
        <title>Complete genome sequence of Thermaerobacter marianensis type strain (7p75aT).</title>
        <authorList>
            <person name="Han C."/>
            <person name="Gu W."/>
            <person name="Zhang X."/>
            <person name="Lapidus A."/>
            <person name="Nolan M."/>
            <person name="Copeland A."/>
            <person name="Lucas S."/>
            <person name="Glavina Del Rio T."/>
            <person name="Tice H."/>
            <person name="Cheng J."/>
            <person name="Tapia R."/>
            <person name="Goodwin L."/>
            <person name="Pitluck S."/>
            <person name="Pagani I."/>
            <person name="Ivanova N."/>
            <person name="Mavromatis K."/>
            <person name="Mikhailova N."/>
            <person name="Pati A."/>
            <person name="Chen A."/>
            <person name="Palaniappan K."/>
            <person name="Land M."/>
            <person name="Hauser L."/>
            <person name="Chang Y."/>
            <person name="Jeffries C."/>
            <person name="Schneider S."/>
            <person name="Rohde M."/>
            <person name="Goker M."/>
            <person name="Pukall R."/>
            <person name="Woyke T."/>
            <person name="Bristow J."/>
            <person name="Eisen J."/>
            <person name="Markowitz V."/>
            <person name="Hugenholtz P."/>
            <person name="Kyrpides N."/>
            <person name="Klenk H."/>
            <person name="Detter J."/>
        </authorList>
    </citation>
    <scope>NUCLEOTIDE SEQUENCE [LARGE SCALE GENOMIC DNA]</scope>
    <source>
        <strain evidence="4">ATCC 700841 / DSM 12885 / JCM 10246 / 7p75a</strain>
    </source>
</reference>